<feature type="compositionally biased region" description="Polar residues" evidence="1">
    <location>
        <begin position="201"/>
        <end position="210"/>
    </location>
</feature>
<dbReference type="Proteomes" id="UP000694050">
    <property type="component" value="Unassembled WGS sequence"/>
</dbReference>
<feature type="compositionally biased region" description="Basic and acidic residues" evidence="1">
    <location>
        <begin position="100"/>
        <end position="110"/>
    </location>
</feature>
<evidence type="ECO:0000256" key="2">
    <source>
        <dbReference type="SAM" id="SignalP"/>
    </source>
</evidence>
<comment type="caution">
    <text evidence="3">The sequence shown here is derived from an EMBL/GenBank/DDBJ whole genome shotgun (WGS) entry which is preliminary data.</text>
</comment>
<dbReference type="AlphaFoldDB" id="A0A8J5NFB5"/>
<organism evidence="3 4">
    <name type="scientific">Fusarium oxysporum f. sp. rapae</name>
    <dbReference type="NCBI Taxonomy" id="485398"/>
    <lineage>
        <taxon>Eukaryota</taxon>
        <taxon>Fungi</taxon>
        <taxon>Dikarya</taxon>
        <taxon>Ascomycota</taxon>
        <taxon>Pezizomycotina</taxon>
        <taxon>Sordariomycetes</taxon>
        <taxon>Hypocreomycetidae</taxon>
        <taxon>Hypocreales</taxon>
        <taxon>Nectriaceae</taxon>
        <taxon>Fusarium</taxon>
        <taxon>Fusarium oxysporum species complex</taxon>
    </lineage>
</organism>
<keyword evidence="2" id="KW-0732">Signal</keyword>
<sequence length="398" mass="42707">MKYLLVLLNISSVYGLCDWYYGHWQPKPHQCFDLVAQELGVSLELIQYMNFDKDLNIISDLNIYNVPLSTKPLKFATWTDDCPPRLVLEKHRTCTSSDSEVSKAHQKTADAKTVPSPSSSADATETRPTGSIATSIADPSKTLDDASAATSSAERHGASQTQKKRTSDLGQSEADMTSPQTTHSDYPTTTGTAKDREVTKETTALISTTDVKAKTETRTRSNTGSFSKTETTKKDAKPTTSDGSTSMKSGERSATAVGTSRPSKTTGGASATTSEGKTKQATTSNTVKDGSSMSRAETEATTRTDTAKVTTLTTVRTSTTKTAPKATITDGSPHARTHKCGLAKDYPGHADAKYAEVKDKAVDWCGKDEVRGAIMSAESKKIKAVMKGSRGVLESLFR</sequence>
<feature type="signal peptide" evidence="2">
    <location>
        <begin position="1"/>
        <end position="15"/>
    </location>
</feature>
<accession>A0A8J5NFB5</accession>
<feature type="compositionally biased region" description="Polar residues" evidence="1">
    <location>
        <begin position="168"/>
        <end position="192"/>
    </location>
</feature>
<feature type="compositionally biased region" description="Low complexity" evidence="1">
    <location>
        <begin position="263"/>
        <end position="275"/>
    </location>
</feature>
<feature type="compositionally biased region" description="Polar residues" evidence="1">
    <location>
        <begin position="115"/>
        <end position="134"/>
    </location>
</feature>
<proteinExistence type="predicted"/>
<evidence type="ECO:0000313" key="3">
    <source>
        <dbReference type="EMBL" id="KAG7402686.1"/>
    </source>
</evidence>
<name>A0A8J5NFB5_FUSOX</name>
<feature type="chain" id="PRO_5035177401" description="LysM domain-containing protein" evidence="2">
    <location>
        <begin position="16"/>
        <end position="398"/>
    </location>
</feature>
<dbReference type="EMBL" id="JAELUQ010000017">
    <property type="protein sequence ID" value="KAG7402686.1"/>
    <property type="molecule type" value="Genomic_DNA"/>
</dbReference>
<gene>
    <name evidence="3" type="ORF">Forpe1208_v017016</name>
</gene>
<feature type="region of interest" description="Disordered" evidence="1">
    <location>
        <begin position="93"/>
        <end position="307"/>
    </location>
</feature>
<evidence type="ECO:0008006" key="5">
    <source>
        <dbReference type="Google" id="ProtNLM"/>
    </source>
</evidence>
<reference evidence="3" key="1">
    <citation type="submission" date="2021-04" db="EMBL/GenBank/DDBJ databases">
        <title>First draft genome resource for Brassicaceae pathogens Fusarium oxysporum f. sp. raphani and Fusarium oxysporum f. sp. rapae.</title>
        <authorList>
            <person name="Asai S."/>
        </authorList>
    </citation>
    <scope>NUCLEOTIDE SEQUENCE</scope>
    <source>
        <strain evidence="3">Tf1208</strain>
    </source>
</reference>
<evidence type="ECO:0000256" key="1">
    <source>
        <dbReference type="SAM" id="MobiDB-lite"/>
    </source>
</evidence>
<protein>
    <recommendedName>
        <fullName evidence="5">LysM domain-containing protein</fullName>
    </recommendedName>
</protein>
<feature type="compositionally biased region" description="Polar residues" evidence="1">
    <location>
        <begin position="220"/>
        <end position="229"/>
    </location>
</feature>
<evidence type="ECO:0000313" key="4">
    <source>
        <dbReference type="Proteomes" id="UP000694050"/>
    </source>
</evidence>
<feature type="compositionally biased region" description="Polar residues" evidence="1">
    <location>
        <begin position="279"/>
        <end position="295"/>
    </location>
</feature>
<feature type="compositionally biased region" description="Polar residues" evidence="1">
    <location>
        <begin position="238"/>
        <end position="248"/>
    </location>
</feature>
<feature type="compositionally biased region" description="Basic and acidic residues" evidence="1">
    <location>
        <begin position="296"/>
        <end position="306"/>
    </location>
</feature>